<dbReference type="Pfam" id="PF01590">
    <property type="entry name" value="GAF"/>
    <property type="match status" value="1"/>
</dbReference>
<dbReference type="InterPro" id="IPR029787">
    <property type="entry name" value="Nucleotide_cyclase"/>
</dbReference>
<organism evidence="5 6">
    <name type="scientific">Thermoleophilum album</name>
    <dbReference type="NCBI Taxonomy" id="29539"/>
    <lineage>
        <taxon>Bacteria</taxon>
        <taxon>Bacillati</taxon>
        <taxon>Actinomycetota</taxon>
        <taxon>Thermoleophilia</taxon>
        <taxon>Thermoleophilales</taxon>
        <taxon>Thermoleophilaceae</taxon>
        <taxon>Thermoleophilum</taxon>
    </lineage>
</organism>
<dbReference type="InterPro" id="IPR006674">
    <property type="entry name" value="HD_domain"/>
</dbReference>
<evidence type="ECO:0000259" key="3">
    <source>
        <dbReference type="PROSITE" id="PS51831"/>
    </source>
</evidence>
<dbReference type="InterPro" id="IPR006675">
    <property type="entry name" value="HDIG_dom"/>
</dbReference>
<name>A0A1H6FU46_THEAL</name>
<dbReference type="NCBIfam" id="TIGR00254">
    <property type="entry name" value="GGDEF"/>
    <property type="match status" value="1"/>
</dbReference>
<dbReference type="PROSITE" id="PS51832">
    <property type="entry name" value="HD_GYP"/>
    <property type="match status" value="1"/>
</dbReference>
<keyword evidence="6" id="KW-1185">Reference proteome</keyword>
<evidence type="ECO:0000313" key="5">
    <source>
        <dbReference type="EMBL" id="SEH13698.1"/>
    </source>
</evidence>
<dbReference type="Gene3D" id="1.10.3210.10">
    <property type="entry name" value="Hypothetical protein af1432"/>
    <property type="match status" value="1"/>
</dbReference>
<dbReference type="AlphaFoldDB" id="A0A1H6FU46"/>
<dbReference type="PROSITE" id="PS51831">
    <property type="entry name" value="HD"/>
    <property type="match status" value="1"/>
</dbReference>
<dbReference type="InterPro" id="IPR043128">
    <property type="entry name" value="Rev_trsase/Diguanyl_cyclase"/>
</dbReference>
<dbReference type="SMART" id="SM00267">
    <property type="entry name" value="GGDEF"/>
    <property type="match status" value="1"/>
</dbReference>
<dbReference type="SUPFAM" id="SSF55073">
    <property type="entry name" value="Nucleotide cyclase"/>
    <property type="match status" value="1"/>
</dbReference>
<evidence type="ECO:0000256" key="1">
    <source>
        <dbReference type="SAM" id="MobiDB-lite"/>
    </source>
</evidence>
<dbReference type="SUPFAM" id="SSF109604">
    <property type="entry name" value="HD-domain/PDEase-like"/>
    <property type="match status" value="1"/>
</dbReference>
<dbReference type="InterPro" id="IPR037522">
    <property type="entry name" value="HD_GYP_dom"/>
</dbReference>
<dbReference type="EMBL" id="FNWJ01000002">
    <property type="protein sequence ID" value="SEH13698.1"/>
    <property type="molecule type" value="Genomic_DNA"/>
</dbReference>
<dbReference type="Proteomes" id="UP000222056">
    <property type="component" value="Unassembled WGS sequence"/>
</dbReference>
<feature type="region of interest" description="Disordered" evidence="1">
    <location>
        <begin position="73"/>
        <end position="112"/>
    </location>
</feature>
<gene>
    <name evidence="5" type="ORF">SAMN02745716_1268</name>
</gene>
<feature type="domain" description="HD" evidence="3">
    <location>
        <begin position="788"/>
        <end position="910"/>
    </location>
</feature>
<feature type="domain" description="GGDEF" evidence="2">
    <location>
        <begin position="427"/>
        <end position="559"/>
    </location>
</feature>
<dbReference type="InterPro" id="IPR000160">
    <property type="entry name" value="GGDEF_dom"/>
</dbReference>
<dbReference type="PROSITE" id="PS50887">
    <property type="entry name" value="GGDEF"/>
    <property type="match status" value="1"/>
</dbReference>
<dbReference type="NCBIfam" id="TIGR00277">
    <property type="entry name" value="HDIG"/>
    <property type="match status" value="1"/>
</dbReference>
<dbReference type="Pfam" id="PF13487">
    <property type="entry name" value="HD_5"/>
    <property type="match status" value="1"/>
</dbReference>
<dbReference type="Gene3D" id="3.30.70.270">
    <property type="match status" value="1"/>
</dbReference>
<evidence type="ECO:0000259" key="4">
    <source>
        <dbReference type="PROSITE" id="PS51832"/>
    </source>
</evidence>
<sequence length="970" mass="103589">MTMPAPSSAGSAEAVARALAAAGRLAAVAASGPGPELRMTVAAEARSVFEAERAFSIYAPDEAGRCELIAVGRGTDGTRPEASEGARTGLSRERPPSALAGEARSSEECSREELAGERARRLAAFAAELAAPVHLFGEAARKLRIALGAQAVEPLSGAEPLLLLPITSEGSQQAPVRQLLVLDRPRREPAASGELVQAFVDVARATLEHARTSGERARELARQAALTRAARTLNESLDLPRVLTQIGREAAGILEADTAAVFRVARRAPGAHELAGADSSAEMLVLEAVHGLPPEAIGLQLGYGVGAAGKVAATGRPYVTEAYERDPGAPHEFFTRLRAGLCVPMRWGGRLRGVLCVGYREPRRITAAELRTLESFAELAAVACRNASEHESLALVAHSDALTGCLNHAALQDTLAREVERCRRGGHRLSLLLLDLDHFAQINERFGHLVGDEVLRAVGYALRQTVRGFDFVGRYGGDEFALVVVDAAESEARGAAERVRGAVARAVQALGVRVTVGVTIGLAEWRPGETAAALVARAERALMYGKLRLGRDTVVSARSVPIDFALDLPQRAVEAPPAAERLISGFVEEASAQTVRLRKRTRQLSLAAALGARMAAMTDAQRIVEAVVDELHRAFGFHSCAVLRLVGDGDQLEVAAARGRVTEKAPSARLPRDAGLVGRALRERRALVARDASAEGDEFGLSAFADWDAAQSQLAVPVWVEGEPWGAVFVSEREVACFDDDDAVALQAVADLLGASLRSARLYERLERAYMGTSEALASALEAKDAYTASHSRSLVRNAEAVARKLGLDEREIENIRLGAIFHDIGKIAVPDRILNKPGPLSDAERREMEQHTVIGERILRPVEFLRDVLPIVRHEHERWDGKGYPDGLAGEEIPLGARIILVCDAYDAMTSDRPYRPALPAEVARQELARNAGTQFDPRVVSAFLALLDEREGPGGAPSEASSSAAVSS</sequence>
<dbReference type="CDD" id="cd00077">
    <property type="entry name" value="HDc"/>
    <property type="match status" value="1"/>
</dbReference>
<dbReference type="SUPFAM" id="SSF55781">
    <property type="entry name" value="GAF domain-like"/>
    <property type="match status" value="2"/>
</dbReference>
<protein>
    <submittedName>
        <fullName evidence="5">Diguanylate cyclase (GGDEF) domain-containing protein/HDIG domain-containing protein</fullName>
    </submittedName>
</protein>
<dbReference type="RefSeq" id="WP_177169385.1">
    <property type="nucleotide sequence ID" value="NZ_FNWJ01000002.1"/>
</dbReference>
<evidence type="ECO:0000259" key="2">
    <source>
        <dbReference type="PROSITE" id="PS50887"/>
    </source>
</evidence>
<dbReference type="CDD" id="cd01949">
    <property type="entry name" value="GGDEF"/>
    <property type="match status" value="1"/>
</dbReference>
<proteinExistence type="predicted"/>
<dbReference type="Pfam" id="PF00990">
    <property type="entry name" value="GGDEF"/>
    <property type="match status" value="1"/>
</dbReference>
<dbReference type="SMART" id="SM00471">
    <property type="entry name" value="HDc"/>
    <property type="match status" value="1"/>
</dbReference>
<reference evidence="6" key="1">
    <citation type="submission" date="2016-10" db="EMBL/GenBank/DDBJ databases">
        <authorList>
            <person name="Varghese N."/>
            <person name="Submissions S."/>
        </authorList>
    </citation>
    <scope>NUCLEOTIDE SEQUENCE [LARGE SCALE GENOMIC DNA]</scope>
    <source>
        <strain evidence="6">ATCC 35263</strain>
    </source>
</reference>
<feature type="compositionally biased region" description="Basic and acidic residues" evidence="1">
    <location>
        <begin position="76"/>
        <end position="95"/>
    </location>
</feature>
<dbReference type="Gene3D" id="3.30.450.40">
    <property type="match status" value="2"/>
</dbReference>
<dbReference type="PANTHER" id="PTHR43155:SF2">
    <property type="entry name" value="CYCLIC DI-GMP PHOSPHODIESTERASE PA4108"/>
    <property type="match status" value="1"/>
</dbReference>
<dbReference type="InterPro" id="IPR003018">
    <property type="entry name" value="GAF"/>
</dbReference>
<dbReference type="PANTHER" id="PTHR43155">
    <property type="entry name" value="CYCLIC DI-GMP PHOSPHODIESTERASE PA4108-RELATED"/>
    <property type="match status" value="1"/>
</dbReference>
<feature type="domain" description="HD-GYP" evidence="4">
    <location>
        <begin position="766"/>
        <end position="961"/>
    </location>
</feature>
<evidence type="ECO:0000313" key="6">
    <source>
        <dbReference type="Proteomes" id="UP000222056"/>
    </source>
</evidence>
<dbReference type="SMART" id="SM00065">
    <property type="entry name" value="GAF"/>
    <property type="match status" value="2"/>
</dbReference>
<dbReference type="InterPro" id="IPR029016">
    <property type="entry name" value="GAF-like_dom_sf"/>
</dbReference>
<dbReference type="STRING" id="29539.SAMN02745716_1268"/>
<dbReference type="Pfam" id="PF13185">
    <property type="entry name" value="GAF_2"/>
    <property type="match status" value="1"/>
</dbReference>
<accession>A0A1H6FU46</accession>
<dbReference type="InterPro" id="IPR003607">
    <property type="entry name" value="HD/PDEase_dom"/>
</dbReference>